<dbReference type="KEGG" id="mcak:MCCS_25260"/>
<sequence>MFKLGDWLELLPKNFFSNKNTEKTRGESLLQIQTFICQKDELPIYFDNRVNTFMSQPWCNVQDVKVNIYNDNGYTMHVVTVLFKDETKEQY</sequence>
<evidence type="ECO:0000313" key="2">
    <source>
        <dbReference type="Proteomes" id="UP000194154"/>
    </source>
</evidence>
<dbReference type="Proteomes" id="UP000194154">
    <property type="component" value="Chromosome"/>
</dbReference>
<dbReference type="EMBL" id="CP021059">
    <property type="protein sequence ID" value="ARQ08082.1"/>
    <property type="molecule type" value="Genomic_DNA"/>
</dbReference>
<organism evidence="1 2">
    <name type="scientific">Macrococcoides canis</name>
    <dbReference type="NCBI Taxonomy" id="1855823"/>
    <lineage>
        <taxon>Bacteria</taxon>
        <taxon>Bacillati</taxon>
        <taxon>Bacillota</taxon>
        <taxon>Bacilli</taxon>
        <taxon>Bacillales</taxon>
        <taxon>Staphylococcaceae</taxon>
        <taxon>Macrococcoides</taxon>
    </lineage>
</organism>
<protein>
    <submittedName>
        <fullName evidence="1">Uncharacterized protein</fullName>
    </submittedName>
</protein>
<evidence type="ECO:0000313" key="1">
    <source>
        <dbReference type="EMBL" id="ARQ08082.1"/>
    </source>
</evidence>
<dbReference type="STRING" id="1855823.MCCS_25260"/>
<keyword evidence="2" id="KW-1185">Reference proteome</keyword>
<accession>A0A1W7AER6</accession>
<gene>
    <name evidence="1" type="ORF">MCCS_25260</name>
</gene>
<name>A0A1W7AER6_9STAP</name>
<proteinExistence type="predicted"/>
<dbReference type="AlphaFoldDB" id="A0A1W7AER6"/>
<reference evidence="1 2" key="1">
    <citation type="journal article" date="2017" name="Int. J. Syst. Evol. Microbiol.">
        <title>Macrococcus canis sp. nov., a skin bacterium associated with infections in dogs.</title>
        <authorList>
            <person name="Gobeli Brawand S."/>
            <person name="Cotting K."/>
            <person name="Gomez-Sanz E."/>
            <person name="Collaud A."/>
            <person name="Thomann A."/>
            <person name="Brodard I."/>
            <person name="Rodriguez-Campos S."/>
            <person name="Strauss C."/>
            <person name="Perreten V."/>
        </authorList>
    </citation>
    <scope>NUCLEOTIDE SEQUENCE [LARGE SCALE GENOMIC DNA]</scope>
    <source>
        <strain evidence="1 2">KM45013</strain>
    </source>
</reference>